<sequence length="71" mass="7465">MTAWRIDTLLAGTVPGWIRDGCAWRTTLELVAGAHGRHHVSLGHLDLKAATPTAPKPGICGSSTPKRSAPP</sequence>
<dbReference type="OrthoDB" id="3210554at2"/>
<evidence type="ECO:0000256" key="1">
    <source>
        <dbReference type="SAM" id="MobiDB-lite"/>
    </source>
</evidence>
<dbReference type="Proteomes" id="UP000256661">
    <property type="component" value="Unassembled WGS sequence"/>
</dbReference>
<name>A0A3D9T5D4_9ACTN</name>
<evidence type="ECO:0000313" key="2">
    <source>
        <dbReference type="EMBL" id="REF00456.1"/>
    </source>
</evidence>
<dbReference type="RefSeq" id="WP_116025605.1">
    <property type="nucleotide sequence ID" value="NZ_QTTT01000001.1"/>
</dbReference>
<organism evidence="2 3">
    <name type="scientific">Thermomonospora umbrina</name>
    <dbReference type="NCBI Taxonomy" id="111806"/>
    <lineage>
        <taxon>Bacteria</taxon>
        <taxon>Bacillati</taxon>
        <taxon>Actinomycetota</taxon>
        <taxon>Actinomycetes</taxon>
        <taxon>Streptosporangiales</taxon>
        <taxon>Thermomonosporaceae</taxon>
        <taxon>Thermomonospora</taxon>
    </lineage>
</organism>
<accession>A0A3D9T5D4</accession>
<gene>
    <name evidence="2" type="ORF">DFJ69_5994</name>
</gene>
<proteinExistence type="predicted"/>
<dbReference type="EMBL" id="QTTT01000001">
    <property type="protein sequence ID" value="REF00456.1"/>
    <property type="molecule type" value="Genomic_DNA"/>
</dbReference>
<comment type="caution">
    <text evidence="2">The sequence shown here is derived from an EMBL/GenBank/DDBJ whole genome shotgun (WGS) entry which is preliminary data.</text>
</comment>
<feature type="region of interest" description="Disordered" evidence="1">
    <location>
        <begin position="50"/>
        <end position="71"/>
    </location>
</feature>
<feature type="compositionally biased region" description="Polar residues" evidence="1">
    <location>
        <begin position="61"/>
        <end position="71"/>
    </location>
</feature>
<evidence type="ECO:0000313" key="3">
    <source>
        <dbReference type="Proteomes" id="UP000256661"/>
    </source>
</evidence>
<protein>
    <submittedName>
        <fullName evidence="2">Uncharacterized protein</fullName>
    </submittedName>
</protein>
<dbReference type="AlphaFoldDB" id="A0A3D9T5D4"/>
<reference evidence="2 3" key="1">
    <citation type="submission" date="2018-08" db="EMBL/GenBank/DDBJ databases">
        <title>Sequencing the genomes of 1000 actinobacteria strains.</title>
        <authorList>
            <person name="Klenk H.-P."/>
        </authorList>
    </citation>
    <scope>NUCLEOTIDE SEQUENCE [LARGE SCALE GENOMIC DNA]</scope>
    <source>
        <strain evidence="2 3">DSM 43927</strain>
    </source>
</reference>
<keyword evidence="3" id="KW-1185">Reference proteome</keyword>